<organism evidence="9 10">
    <name type="scientific">Mixta tenebrionis</name>
    <dbReference type="NCBI Taxonomy" id="2562439"/>
    <lineage>
        <taxon>Bacteria</taxon>
        <taxon>Pseudomonadati</taxon>
        <taxon>Pseudomonadota</taxon>
        <taxon>Gammaproteobacteria</taxon>
        <taxon>Enterobacterales</taxon>
        <taxon>Erwiniaceae</taxon>
        <taxon>Mixta</taxon>
    </lineage>
</organism>
<dbReference type="Pfam" id="PF03591">
    <property type="entry name" value="AzlC"/>
    <property type="match status" value="1"/>
</dbReference>
<dbReference type="Proteomes" id="UP000319523">
    <property type="component" value="Unassembled WGS sequence"/>
</dbReference>
<dbReference type="AlphaFoldDB" id="A0A506VGJ0"/>
<feature type="transmembrane region" description="Helical" evidence="8">
    <location>
        <begin position="198"/>
        <end position="215"/>
    </location>
</feature>
<evidence type="ECO:0000256" key="6">
    <source>
        <dbReference type="ARBA" id="ARBA00022989"/>
    </source>
</evidence>
<sequence length="241" mass="25840">MHRNVTSESRLFDEIQRGALISIPIVIGFIPFGLLLGAQAAQKGFSFFSLTMMTGLNFAGGSEFAAIALWTSPPHILTIVLISLLINSRHLLMGAAMTPLLAPLPPRKALLALFFMCDECWAMSMNDAARRREQGKPAFSGGFYAGVAATLWFCWVLSTGIGVIIGPVLGDISRWGFDMAFPAVFLVLLKGMWKGTRAALPWLVSLICAAATWHFVPGAAYVPAGALSGVAAILLLNRKAS</sequence>
<feature type="transmembrane region" description="Helical" evidence="8">
    <location>
        <begin position="172"/>
        <end position="189"/>
    </location>
</feature>
<evidence type="ECO:0000256" key="5">
    <source>
        <dbReference type="ARBA" id="ARBA00022692"/>
    </source>
</evidence>
<evidence type="ECO:0000256" key="7">
    <source>
        <dbReference type="ARBA" id="ARBA00023136"/>
    </source>
</evidence>
<proteinExistence type="inferred from homology"/>
<protein>
    <submittedName>
        <fullName evidence="9">AzlC family ABC transporter permease</fullName>
    </submittedName>
</protein>
<dbReference type="GO" id="GO:1903785">
    <property type="term" value="P:L-valine transmembrane transport"/>
    <property type="evidence" value="ECO:0007669"/>
    <property type="project" value="TreeGrafter"/>
</dbReference>
<evidence type="ECO:0000256" key="4">
    <source>
        <dbReference type="ARBA" id="ARBA00022475"/>
    </source>
</evidence>
<evidence type="ECO:0000256" key="1">
    <source>
        <dbReference type="ARBA" id="ARBA00004651"/>
    </source>
</evidence>
<dbReference type="OrthoDB" id="9803444at2"/>
<evidence type="ECO:0000256" key="3">
    <source>
        <dbReference type="ARBA" id="ARBA00022448"/>
    </source>
</evidence>
<reference evidence="9 10" key="1">
    <citation type="submission" date="2019-06" db="EMBL/GenBank/DDBJ databases">
        <authorList>
            <person name="Yang Y."/>
        </authorList>
    </citation>
    <scope>NUCLEOTIDE SEQUENCE [LARGE SCALE GENOMIC DNA]</scope>
    <source>
        <strain evidence="9 10">BIT-26</strain>
    </source>
</reference>
<feature type="transmembrane region" description="Helical" evidence="8">
    <location>
        <begin position="141"/>
        <end position="166"/>
    </location>
</feature>
<keyword evidence="7 8" id="KW-0472">Membrane</keyword>
<keyword evidence="4" id="KW-1003">Cell membrane</keyword>
<dbReference type="EMBL" id="VHQI01000001">
    <property type="protein sequence ID" value="TPW44369.1"/>
    <property type="molecule type" value="Genomic_DNA"/>
</dbReference>
<name>A0A506VGJ0_9GAMM</name>
<gene>
    <name evidence="9" type="ORF">FKM52_01260</name>
</gene>
<feature type="transmembrane region" description="Helical" evidence="8">
    <location>
        <begin position="221"/>
        <end position="237"/>
    </location>
</feature>
<comment type="caution">
    <text evidence="9">The sequence shown here is derived from an EMBL/GenBank/DDBJ whole genome shotgun (WGS) entry which is preliminary data.</text>
</comment>
<dbReference type="PANTHER" id="PTHR34979">
    <property type="entry name" value="INNER MEMBRANE PROTEIN YGAZ"/>
    <property type="match status" value="1"/>
</dbReference>
<evidence type="ECO:0000256" key="2">
    <source>
        <dbReference type="ARBA" id="ARBA00010735"/>
    </source>
</evidence>
<keyword evidence="10" id="KW-1185">Reference proteome</keyword>
<dbReference type="RefSeq" id="WP_141174385.1">
    <property type="nucleotide sequence ID" value="NZ_JBHUFX010000013.1"/>
</dbReference>
<comment type="subcellular location">
    <subcellularLocation>
        <location evidence="1">Cell membrane</location>
        <topology evidence="1">Multi-pass membrane protein</topology>
    </subcellularLocation>
</comment>
<keyword evidence="6 8" id="KW-1133">Transmembrane helix</keyword>
<dbReference type="InterPro" id="IPR011606">
    <property type="entry name" value="Brnchd-chn_aa_trnsp_permease"/>
</dbReference>
<dbReference type="GO" id="GO:0005886">
    <property type="term" value="C:plasma membrane"/>
    <property type="evidence" value="ECO:0007669"/>
    <property type="project" value="UniProtKB-SubCell"/>
</dbReference>
<keyword evidence="5 8" id="KW-0812">Transmembrane</keyword>
<comment type="similarity">
    <text evidence="2">Belongs to the AzlC family.</text>
</comment>
<keyword evidence="3" id="KW-0813">Transport</keyword>
<evidence type="ECO:0000256" key="8">
    <source>
        <dbReference type="SAM" id="Phobius"/>
    </source>
</evidence>
<feature type="transmembrane region" description="Helical" evidence="8">
    <location>
        <begin position="20"/>
        <end position="41"/>
    </location>
</feature>
<evidence type="ECO:0000313" key="10">
    <source>
        <dbReference type="Proteomes" id="UP000319523"/>
    </source>
</evidence>
<evidence type="ECO:0000313" key="9">
    <source>
        <dbReference type="EMBL" id="TPW44369.1"/>
    </source>
</evidence>
<dbReference type="PANTHER" id="PTHR34979:SF1">
    <property type="entry name" value="INNER MEMBRANE PROTEIN YGAZ"/>
    <property type="match status" value="1"/>
</dbReference>
<accession>A0A506VGJ0</accession>